<evidence type="ECO:0000256" key="5">
    <source>
        <dbReference type="ARBA" id="ARBA00022963"/>
    </source>
</evidence>
<keyword evidence="6" id="KW-0560">Oxidoreductase</keyword>
<name>U2YQB9_9SPHN</name>
<keyword evidence="10" id="KW-0413">Isomerase</keyword>
<evidence type="ECO:0000256" key="3">
    <source>
        <dbReference type="ARBA" id="ARBA00011245"/>
    </source>
</evidence>
<dbReference type="AlphaFoldDB" id="U2YQB9"/>
<keyword evidence="11" id="KW-0456">Lyase</keyword>
<evidence type="ECO:0000256" key="12">
    <source>
        <dbReference type="ARBA" id="ARBA00023268"/>
    </source>
</evidence>
<keyword evidence="8" id="KW-0443">Lipid metabolism</keyword>
<gene>
    <name evidence="16" type="ORF">NT2_24_00050</name>
</gene>
<dbReference type="OrthoDB" id="9771883at2"/>
<accession>U2YQB9</accession>
<dbReference type="GO" id="GO:0016853">
    <property type="term" value="F:isomerase activity"/>
    <property type="evidence" value="ECO:0007669"/>
    <property type="project" value="UniProtKB-KW"/>
</dbReference>
<keyword evidence="9" id="KW-0576">Peroxisome</keyword>
<dbReference type="RefSeq" id="WP_021691978.1">
    <property type="nucleotide sequence ID" value="NZ_BASZ01000024.1"/>
</dbReference>
<dbReference type="InterPro" id="IPR008927">
    <property type="entry name" value="6-PGluconate_DH-like_C_sf"/>
</dbReference>
<proteinExistence type="predicted"/>
<evidence type="ECO:0000256" key="7">
    <source>
        <dbReference type="ARBA" id="ARBA00023027"/>
    </source>
</evidence>
<dbReference type="SUPFAM" id="SSF52096">
    <property type="entry name" value="ClpP/crotonase"/>
    <property type="match status" value="1"/>
</dbReference>
<dbReference type="GO" id="GO:0006635">
    <property type="term" value="P:fatty acid beta-oxidation"/>
    <property type="evidence" value="ECO:0007669"/>
    <property type="project" value="UniProtKB-UniPathway"/>
</dbReference>
<feature type="domain" description="3-hydroxyacyl-CoA dehydrogenase NAD binding" evidence="15">
    <location>
        <begin position="297"/>
        <end position="474"/>
    </location>
</feature>
<evidence type="ECO:0000256" key="2">
    <source>
        <dbReference type="ARBA" id="ARBA00005005"/>
    </source>
</evidence>
<dbReference type="Gene3D" id="1.10.1040.50">
    <property type="match status" value="1"/>
</dbReference>
<dbReference type="Gene3D" id="3.90.226.10">
    <property type="entry name" value="2-enoyl-CoA Hydratase, Chain A, domain 1"/>
    <property type="match status" value="1"/>
</dbReference>
<sequence length="686" mass="73507">MRINDCTTLERDGGIAIITVDSPPVNSLSVAVRKGVAEAMMQAAGDSAVAAVVLICGGRTFFAGADITEFGKPVIEPDLRALQQIVEDMPKPVIAAIHGAALGGGLELALVAHGRIAVPSAQCGLPEVRLGLMPGAGGTQRLPRVVGAARALEMMTSGDPISAAEAARLGLLDRIADEGALRDEAVAFARAVAADGAPLARIRDRPLVVEQGLFDAFREANGRKFRGLMAPESIIRSVEQGIALPFPQALENERALFCALLEGAQSAALRHVFFAQRQAAKVDAISADTPIRPIIRVGVVGAGTMGGGIAMNFANVGLPVTIVETRQEALDRGLRIIRRNYENSAKKGKLTAEQVAQRMACLTGSLALEDLADCDLVIEAVFEQLDVKQELFRRLDLIAKPSAIVATNTSYLDIDRIAEVTGRPENVLGLHFFSPANVMRLLEIVKAAKTDLSVLATAVALAKKIGKIGVVVGNCYGFVGNRMLAARHAQAEAVVTEGALPWDVDRVIRDFGFAMGPFEMRDLVGLDVGWNRATSSGATVREMLNEMGRHGQKTGGGYYDYDEKRQPTPSPIAEQAVLDFSERHGGQRRIVSDEEIRDRVLLAMVNEGAKILDEGIAQRSSDIDLVWINGYGWPAYRGGPMYWADTVGLPVIRDKLKALHATHGEVFRLSPLIERLVAQGKDFASL</sequence>
<comment type="subunit">
    <text evidence="3">Monomer.</text>
</comment>
<keyword evidence="17" id="KW-1185">Reference proteome</keyword>
<evidence type="ECO:0000256" key="9">
    <source>
        <dbReference type="ARBA" id="ARBA00023140"/>
    </source>
</evidence>
<comment type="subcellular location">
    <subcellularLocation>
        <location evidence="1">Peroxisome</location>
    </subcellularLocation>
</comment>
<dbReference type="SUPFAM" id="SSF48179">
    <property type="entry name" value="6-phosphogluconate dehydrogenase C-terminal domain-like"/>
    <property type="match status" value="2"/>
</dbReference>
<keyword evidence="12" id="KW-0511">Multifunctional enzyme</keyword>
<dbReference type="KEGG" id="ntd:EGO55_04535"/>
<comment type="caution">
    <text evidence="16">The sequence shown here is derived from an EMBL/GenBank/DDBJ whole genome shotgun (WGS) entry which is preliminary data.</text>
</comment>
<dbReference type="SUPFAM" id="SSF51735">
    <property type="entry name" value="NAD(P)-binding Rossmann-fold domains"/>
    <property type="match status" value="1"/>
</dbReference>
<evidence type="ECO:0000313" key="16">
    <source>
        <dbReference type="EMBL" id="GAD51160.1"/>
    </source>
</evidence>
<evidence type="ECO:0000256" key="6">
    <source>
        <dbReference type="ARBA" id="ARBA00023002"/>
    </source>
</evidence>
<dbReference type="eggNOG" id="COG1250">
    <property type="taxonomic scope" value="Bacteria"/>
</dbReference>
<protein>
    <submittedName>
        <fullName evidence="16">Putative fatty acid oxidation complex alpha subunit</fullName>
    </submittedName>
</protein>
<dbReference type="Pfam" id="PF00378">
    <property type="entry name" value="ECH_1"/>
    <property type="match status" value="1"/>
</dbReference>
<dbReference type="FunFam" id="3.40.50.720:FF:000009">
    <property type="entry name" value="Fatty oxidation complex, alpha subunit"/>
    <property type="match status" value="1"/>
</dbReference>
<evidence type="ECO:0000313" key="17">
    <source>
        <dbReference type="Proteomes" id="UP000016568"/>
    </source>
</evidence>
<dbReference type="UniPathway" id="UPA00659"/>
<dbReference type="Gene3D" id="3.40.50.720">
    <property type="entry name" value="NAD(P)-binding Rossmann-like Domain"/>
    <property type="match status" value="1"/>
</dbReference>
<evidence type="ECO:0000256" key="10">
    <source>
        <dbReference type="ARBA" id="ARBA00023235"/>
    </source>
</evidence>
<dbReference type="GO" id="GO:0003857">
    <property type="term" value="F:(3S)-3-hydroxyacyl-CoA dehydrogenase (NAD+) activity"/>
    <property type="evidence" value="ECO:0007669"/>
    <property type="project" value="UniProtKB-EC"/>
</dbReference>
<evidence type="ECO:0000256" key="11">
    <source>
        <dbReference type="ARBA" id="ARBA00023239"/>
    </source>
</evidence>
<comment type="catalytic activity">
    <reaction evidence="13">
        <text>a (3S)-3-hydroxyacyl-CoA + NAD(+) = a 3-oxoacyl-CoA + NADH + H(+)</text>
        <dbReference type="Rhea" id="RHEA:22432"/>
        <dbReference type="ChEBI" id="CHEBI:15378"/>
        <dbReference type="ChEBI" id="CHEBI:57318"/>
        <dbReference type="ChEBI" id="CHEBI:57540"/>
        <dbReference type="ChEBI" id="CHEBI:57945"/>
        <dbReference type="ChEBI" id="CHEBI:90726"/>
        <dbReference type="EC" id="1.1.1.35"/>
    </reaction>
</comment>
<dbReference type="InterPro" id="IPR006176">
    <property type="entry name" value="3-OHacyl-CoA_DH_NAD-bd"/>
</dbReference>
<keyword evidence="5" id="KW-0442">Lipid degradation</keyword>
<dbReference type="GO" id="GO:0070403">
    <property type="term" value="F:NAD+ binding"/>
    <property type="evidence" value="ECO:0007669"/>
    <property type="project" value="InterPro"/>
</dbReference>
<dbReference type="PANTHER" id="PTHR23309:SF49">
    <property type="entry name" value="PEROXISOMAL BIFUNCTIONAL ENZYME"/>
    <property type="match status" value="1"/>
</dbReference>
<dbReference type="PANTHER" id="PTHR23309">
    <property type="entry name" value="3-HYDROXYACYL-COA DEHYROGENASE"/>
    <property type="match status" value="1"/>
</dbReference>
<feature type="domain" description="3-hydroxyacyl-CoA dehydrogenase C-terminal" evidence="14">
    <location>
        <begin position="477"/>
        <end position="561"/>
    </location>
</feature>
<evidence type="ECO:0000256" key="4">
    <source>
        <dbReference type="ARBA" id="ARBA00022832"/>
    </source>
</evidence>
<evidence type="ECO:0000259" key="15">
    <source>
        <dbReference type="Pfam" id="PF02737"/>
    </source>
</evidence>
<dbReference type="InterPro" id="IPR006108">
    <property type="entry name" value="3HC_DH_C"/>
</dbReference>
<keyword evidence="7" id="KW-0520">NAD</keyword>
<dbReference type="GO" id="GO:0004300">
    <property type="term" value="F:enoyl-CoA hydratase activity"/>
    <property type="evidence" value="ECO:0007669"/>
    <property type="project" value="UniProtKB-ARBA"/>
</dbReference>
<dbReference type="InterPro" id="IPR001753">
    <property type="entry name" value="Enoyl-CoA_hydra/iso"/>
</dbReference>
<dbReference type="Pfam" id="PF00725">
    <property type="entry name" value="3HCDH"/>
    <property type="match status" value="2"/>
</dbReference>
<feature type="domain" description="3-hydroxyacyl-CoA dehydrogenase C-terminal" evidence="14">
    <location>
        <begin position="598"/>
        <end position="681"/>
    </location>
</feature>
<dbReference type="EMBL" id="BASZ01000024">
    <property type="protein sequence ID" value="GAD51160.1"/>
    <property type="molecule type" value="Genomic_DNA"/>
</dbReference>
<dbReference type="InterPro" id="IPR036291">
    <property type="entry name" value="NAD(P)-bd_dom_sf"/>
</dbReference>
<dbReference type="CDD" id="cd06558">
    <property type="entry name" value="crotonase-like"/>
    <property type="match status" value="1"/>
</dbReference>
<evidence type="ECO:0000256" key="1">
    <source>
        <dbReference type="ARBA" id="ARBA00004275"/>
    </source>
</evidence>
<dbReference type="Pfam" id="PF02737">
    <property type="entry name" value="3HCDH_N"/>
    <property type="match status" value="1"/>
</dbReference>
<comment type="pathway">
    <text evidence="2">Lipid metabolism; fatty acid beta-oxidation.</text>
</comment>
<organism evidence="16 17">
    <name type="scientific">Caenibius tardaugens NBRC 16725</name>
    <dbReference type="NCBI Taxonomy" id="1219035"/>
    <lineage>
        <taxon>Bacteria</taxon>
        <taxon>Pseudomonadati</taxon>
        <taxon>Pseudomonadota</taxon>
        <taxon>Alphaproteobacteria</taxon>
        <taxon>Sphingomonadales</taxon>
        <taxon>Erythrobacteraceae</taxon>
        <taxon>Caenibius</taxon>
    </lineage>
</organism>
<evidence type="ECO:0000256" key="8">
    <source>
        <dbReference type="ARBA" id="ARBA00023098"/>
    </source>
</evidence>
<dbReference type="Proteomes" id="UP000016568">
    <property type="component" value="Unassembled WGS sequence"/>
</dbReference>
<dbReference type="InterPro" id="IPR029045">
    <property type="entry name" value="ClpP/crotonase-like_dom_sf"/>
</dbReference>
<dbReference type="FunFam" id="1.10.1040.50:FF:000006">
    <property type="entry name" value="Peroxisomal bifunctional enzyme"/>
    <property type="match status" value="1"/>
</dbReference>
<keyword evidence="4" id="KW-0276">Fatty acid metabolism</keyword>
<evidence type="ECO:0000256" key="13">
    <source>
        <dbReference type="ARBA" id="ARBA00049556"/>
    </source>
</evidence>
<evidence type="ECO:0000259" key="14">
    <source>
        <dbReference type="Pfam" id="PF00725"/>
    </source>
</evidence>
<dbReference type="eggNOG" id="COG1024">
    <property type="taxonomic scope" value="Bacteria"/>
</dbReference>
<reference evidence="16 17" key="1">
    <citation type="submission" date="2013-09" db="EMBL/GenBank/DDBJ databases">
        <title>Whole genome shotgun sequence of Novosphingobium tardaugens NBRC 16725.</title>
        <authorList>
            <person name="Isaki S."/>
            <person name="Hosoyama A."/>
            <person name="Tsuchikane K."/>
            <person name="Katsumata H."/>
            <person name="Ando Y."/>
            <person name="Yamazaki S."/>
            <person name="Fujita N."/>
        </authorList>
    </citation>
    <scope>NUCLEOTIDE SEQUENCE [LARGE SCALE GENOMIC DNA]</scope>
    <source>
        <strain evidence="16 17">NBRC 16725</strain>
    </source>
</reference>